<dbReference type="PANTHER" id="PTHR47700:SF2">
    <property type="entry name" value="CHITINASE"/>
    <property type="match status" value="1"/>
</dbReference>
<dbReference type="SUPFAM" id="SSF54106">
    <property type="entry name" value="LysM domain"/>
    <property type="match status" value="1"/>
</dbReference>
<reference evidence="18" key="4">
    <citation type="journal article" date="2015" name="G3 (Bethesda)">
        <title>Genome sequences of three phytopathogenic species of the Magnaporthaceae family of fungi.</title>
        <authorList>
            <person name="Okagaki L.H."/>
            <person name="Nunes C.C."/>
            <person name="Sailsbery J."/>
            <person name="Clay B."/>
            <person name="Brown D."/>
            <person name="John T."/>
            <person name="Oh Y."/>
            <person name="Young N."/>
            <person name="Fitzgerald M."/>
            <person name="Haas B.J."/>
            <person name="Zeng Q."/>
            <person name="Young S."/>
            <person name="Adiconis X."/>
            <person name="Fan L."/>
            <person name="Levin J.Z."/>
            <person name="Mitchell T.K."/>
            <person name="Okubara P.A."/>
            <person name="Farman M.L."/>
            <person name="Kohn L.M."/>
            <person name="Birren B."/>
            <person name="Ma L.-J."/>
            <person name="Dean R.A."/>
        </authorList>
    </citation>
    <scope>NUCLEOTIDE SEQUENCE</scope>
    <source>
        <strain evidence="18">R3-111a-1</strain>
    </source>
</reference>
<evidence type="ECO:0000256" key="4">
    <source>
        <dbReference type="ARBA" id="ARBA00012729"/>
    </source>
</evidence>
<protein>
    <recommendedName>
        <fullName evidence="4">chitinase</fullName>
        <ecNumber evidence="4">3.2.1.14</ecNumber>
    </recommendedName>
</protein>
<sequence length="1441" mass="157861">MMDLRRHLLPVLGLAGVLVAARDMCPELCSVAGPNPSNWTVVAEFGQLQACRKTLVLDFAVHIPVTVQQQIRVCAVWGDDFGSPVSSKPSNTTHTDGLAEEVTPSFAWTPATSEDEIGDRLAHNTIETLGSYLLRSPSAENRTIIFGTASDITVGVYVGAHLRNPSVAESFFNFTSNSFLAAIHAVGIADSKSALLQVCENRTADETFGLIAASSADFAIVHDAVAKWNNGSCVDTSPYAATRQLSPVTLSVARLSVPPTSSARNSTLHETPFPRNSTVYPRLRARADCRSITVSAGNGCWDLASRCGISQQDISRFNSASNFCSTLQPDQTICCSSGTLPKPKEPEGNSDGTCITEKVEEGDDCGKLVSRCGRGLTPALFYKYNEGKSNLCATLQPGQRVCCTQGKLPDIRPKKNSDGTCFAYKIQQGDFCAKVAANNGFTVEELEKINKNTWGWNGCENGFWPDNWICLSDGEPPFPAPIANAVCGPQKLGSKPSPGMTSRDWAKLNECPLRACCNVWGQCGTTADFCIDTNTGPPGTAKKGSFGCISNCGMSLIRSPSPPAQFIKLGYFEAWSMGRKCLQMDVQQIDPSYTHIHFAFAMLTDKFDVYFEDKRSQFQFERFKSMRGPKRIISFGGWEFSAEAPNYRIFREGVKSAEARDKLANNLVKFVVDNDLDGLDIDWEYPAAPNLGEGVPKGDDSESLNYLLLLANIRKRLPMTKSLSIAAPASYWYLKQFLIREMSFLLDYIVYMTYDLHGQWDAGNQWATPGCPTGNCLRSHVNRTLTMNALTMITKAGVPSNKILVGVSSYGRSFRMADPGCAGPDCFYLGNRRNSEARQGRCTGTAGYISNAEMSEIGSAKLSYDRDSDSNILQDGDLWVGYMDDKVKAERTRIYKAYNFGGTIDWAVDLQEFHPSPPSYSGVFKETALTWAQVVDNVNRGDHAGCNRAVRTGSWLGKQCSKHPTDNTNHPVSDWQNILPADRWDQMDCGSAWKDAILAADTCYEGQVWTLAIASFFHFNRGDKCNDMAPANDCIVAACETYNSDKTHVDHQTGACGYEIWNSIVQVHSLLRNFHAAIKSAAENLSRDYNKEAFIAAFAPKRADGSELVGLLLDMLQIPMGMAGGKLLSSAFLNSRVFGGSTSGGGGLLQDVVGALAGLGWDQAKSQIKDATGKSKEVTFSSVFDLMIKSWTDQMDHMVKTLFNGEPKNVELLGKLIDKGRMIKGKNLGTETLSKSFQDQTDQWVLEKRLERPFYLAAIPAAWKANGMNPVLVDFGPSCEIEASRYYAVDWRKYNPGWRCPAGRSYHLASVRDGPPQVCGAPYPGNSCPPVLQWTLDMLDGIEELPDEHERESWGGVTVTMLIEGAVATFEANGGKNIMDAEKQPLQDPVYDAEQAAKGDGVDTKRPGFVRIPICGPDEIKRNLDKGKGRHLKPENYPCDP</sequence>
<dbReference type="GO" id="GO:0008061">
    <property type="term" value="F:chitin binding"/>
    <property type="evidence" value="ECO:0007669"/>
    <property type="project" value="UniProtKB-KW"/>
</dbReference>
<dbReference type="InterPro" id="IPR018392">
    <property type="entry name" value="LysM"/>
</dbReference>
<evidence type="ECO:0000313" key="19">
    <source>
        <dbReference type="Proteomes" id="UP000006039"/>
    </source>
</evidence>
<dbReference type="InterPro" id="IPR053214">
    <property type="entry name" value="LysM12-like"/>
</dbReference>
<feature type="chain" id="PRO_5015095076" description="chitinase" evidence="14">
    <location>
        <begin position="22"/>
        <end position="1441"/>
    </location>
</feature>
<dbReference type="InterPro" id="IPR029070">
    <property type="entry name" value="Chitinase_insertion_sf"/>
</dbReference>
<dbReference type="eggNOG" id="KOG2806">
    <property type="taxonomic scope" value="Eukaryota"/>
</dbReference>
<evidence type="ECO:0000256" key="7">
    <source>
        <dbReference type="ARBA" id="ARBA00022801"/>
    </source>
</evidence>
<evidence type="ECO:0000313" key="18">
    <source>
        <dbReference type="EnsemblFungi" id="EJT71287"/>
    </source>
</evidence>
<feature type="signal peptide" evidence="14">
    <location>
        <begin position="1"/>
        <end position="21"/>
    </location>
</feature>
<reference evidence="17" key="2">
    <citation type="submission" date="2010-07" db="EMBL/GenBank/DDBJ databases">
        <authorList>
            <consortium name="The Broad Institute Genome Sequencing Platform"/>
            <consortium name="Broad Institute Genome Sequencing Center for Infectious Disease"/>
            <person name="Ma L.-J."/>
            <person name="Dead R."/>
            <person name="Young S."/>
            <person name="Zeng Q."/>
            <person name="Koehrsen M."/>
            <person name="Alvarado L."/>
            <person name="Berlin A."/>
            <person name="Chapman S.B."/>
            <person name="Chen Z."/>
            <person name="Freedman E."/>
            <person name="Gellesch M."/>
            <person name="Goldberg J."/>
            <person name="Griggs A."/>
            <person name="Gujja S."/>
            <person name="Heilman E.R."/>
            <person name="Heiman D."/>
            <person name="Hepburn T."/>
            <person name="Howarth C."/>
            <person name="Jen D."/>
            <person name="Larson L."/>
            <person name="Mehta T."/>
            <person name="Neiman D."/>
            <person name="Pearson M."/>
            <person name="Roberts A."/>
            <person name="Saif S."/>
            <person name="Shea T."/>
            <person name="Shenoy N."/>
            <person name="Sisk P."/>
            <person name="Stolte C."/>
            <person name="Sykes S."/>
            <person name="Walk T."/>
            <person name="White J."/>
            <person name="Yandava C."/>
            <person name="Haas B."/>
            <person name="Nusbaum C."/>
            <person name="Birren B."/>
        </authorList>
    </citation>
    <scope>NUCLEOTIDE SEQUENCE</scope>
    <source>
        <strain evidence="17">R3-111a-1</strain>
    </source>
</reference>
<comment type="subcellular location">
    <subcellularLocation>
        <location evidence="2">Secreted</location>
    </subcellularLocation>
</comment>
<comment type="catalytic activity">
    <reaction evidence="1">
        <text>Random endo-hydrolysis of N-acetyl-beta-D-glucosaminide (1-&gt;4)-beta-linkages in chitin and chitodextrins.</text>
        <dbReference type="EC" id="3.2.1.14"/>
    </reaction>
</comment>
<keyword evidence="7 13" id="KW-0378">Hydrolase</keyword>
<evidence type="ECO:0000256" key="6">
    <source>
        <dbReference type="ARBA" id="ARBA00022669"/>
    </source>
</evidence>
<evidence type="ECO:0000256" key="10">
    <source>
        <dbReference type="ARBA" id="ARBA00023277"/>
    </source>
</evidence>
<dbReference type="InterPro" id="IPR017853">
    <property type="entry name" value="GH"/>
</dbReference>
<dbReference type="SUPFAM" id="SSF54556">
    <property type="entry name" value="Chitinase insertion domain"/>
    <property type="match status" value="1"/>
</dbReference>
<keyword evidence="10" id="KW-0119">Carbohydrate metabolism</keyword>
<dbReference type="InterPro" id="IPR001223">
    <property type="entry name" value="Glyco_hydro18_cat"/>
</dbReference>
<dbReference type="PANTHER" id="PTHR47700">
    <property type="entry name" value="V CHITINASE, PUTATIVE (AFU_ORTHOLOGUE AFUA_6G13720)-RELATED"/>
    <property type="match status" value="1"/>
</dbReference>
<dbReference type="STRING" id="644352.J3PAM1"/>
<dbReference type="PROSITE" id="PS01095">
    <property type="entry name" value="GH18_1"/>
    <property type="match status" value="1"/>
</dbReference>
<keyword evidence="14" id="KW-0732">Signal</keyword>
<dbReference type="GO" id="GO:0006032">
    <property type="term" value="P:chitin catabolic process"/>
    <property type="evidence" value="ECO:0007669"/>
    <property type="project" value="UniProtKB-KW"/>
</dbReference>
<dbReference type="Pfam" id="PF00704">
    <property type="entry name" value="Glyco_hydro_18"/>
    <property type="match status" value="1"/>
</dbReference>
<evidence type="ECO:0000259" key="16">
    <source>
        <dbReference type="PROSITE" id="PS51910"/>
    </source>
</evidence>
<evidence type="ECO:0000256" key="3">
    <source>
        <dbReference type="ARBA" id="ARBA00008682"/>
    </source>
</evidence>
<dbReference type="InterPro" id="IPR001579">
    <property type="entry name" value="Glyco_hydro_18_chit_AS"/>
</dbReference>
<evidence type="ECO:0000256" key="1">
    <source>
        <dbReference type="ARBA" id="ARBA00000822"/>
    </source>
</evidence>
<evidence type="ECO:0000256" key="11">
    <source>
        <dbReference type="ARBA" id="ARBA00023295"/>
    </source>
</evidence>
<keyword evidence="9" id="KW-0843">Virulence</keyword>
<dbReference type="HOGENOM" id="CLU_001482_1_0_1"/>
<keyword evidence="8" id="KW-0146">Chitin degradation</keyword>
<name>J3PAM1_GAET3</name>
<dbReference type="Pfam" id="PF01476">
    <property type="entry name" value="LysM"/>
    <property type="match status" value="2"/>
</dbReference>
<evidence type="ECO:0000256" key="5">
    <source>
        <dbReference type="ARBA" id="ARBA00022525"/>
    </source>
</evidence>
<feature type="domain" description="GH18" evidence="16">
    <location>
        <begin position="566"/>
        <end position="927"/>
    </location>
</feature>
<dbReference type="SMART" id="SM00257">
    <property type="entry name" value="LysM"/>
    <property type="match status" value="2"/>
</dbReference>
<dbReference type="GeneID" id="20351004"/>
<dbReference type="GO" id="GO:0008843">
    <property type="term" value="F:endochitinase activity"/>
    <property type="evidence" value="ECO:0007669"/>
    <property type="project" value="UniProtKB-EC"/>
</dbReference>
<dbReference type="PROSITE" id="PS51910">
    <property type="entry name" value="GH18_2"/>
    <property type="match status" value="1"/>
</dbReference>
<organism evidence="17">
    <name type="scientific">Gaeumannomyces tritici (strain R3-111a-1)</name>
    <name type="common">Wheat and barley take-all root rot fungus</name>
    <name type="synonym">Gaeumannomyces graminis var. tritici</name>
    <dbReference type="NCBI Taxonomy" id="644352"/>
    <lineage>
        <taxon>Eukaryota</taxon>
        <taxon>Fungi</taxon>
        <taxon>Dikarya</taxon>
        <taxon>Ascomycota</taxon>
        <taxon>Pezizomycotina</taxon>
        <taxon>Sordariomycetes</taxon>
        <taxon>Sordariomycetidae</taxon>
        <taxon>Magnaporthales</taxon>
        <taxon>Magnaporthaceae</taxon>
        <taxon>Gaeumannomyces</taxon>
    </lineage>
</organism>
<dbReference type="GO" id="GO:0000272">
    <property type="term" value="P:polysaccharide catabolic process"/>
    <property type="evidence" value="ECO:0007669"/>
    <property type="project" value="UniProtKB-KW"/>
</dbReference>
<dbReference type="EC" id="3.2.1.14" evidence="4"/>
<evidence type="ECO:0000256" key="8">
    <source>
        <dbReference type="ARBA" id="ARBA00023024"/>
    </source>
</evidence>
<evidence type="ECO:0000313" key="17">
    <source>
        <dbReference type="EMBL" id="EJT71287.1"/>
    </source>
</evidence>
<keyword evidence="5" id="KW-0964">Secreted</keyword>
<dbReference type="SUPFAM" id="SSF51445">
    <property type="entry name" value="(Trans)glycosidases"/>
    <property type="match status" value="1"/>
</dbReference>
<keyword evidence="12" id="KW-0624">Polysaccharide degradation</keyword>
<evidence type="ECO:0000256" key="2">
    <source>
        <dbReference type="ARBA" id="ARBA00004613"/>
    </source>
</evidence>
<accession>J3PAM1</accession>
<dbReference type="EMBL" id="GL385400">
    <property type="protein sequence ID" value="EJT71287.1"/>
    <property type="molecule type" value="Genomic_DNA"/>
</dbReference>
<dbReference type="Proteomes" id="UP000006039">
    <property type="component" value="Unassembled WGS sequence"/>
</dbReference>
<dbReference type="InterPro" id="IPR036779">
    <property type="entry name" value="LysM_dom_sf"/>
</dbReference>
<evidence type="ECO:0000256" key="12">
    <source>
        <dbReference type="ARBA" id="ARBA00023326"/>
    </source>
</evidence>
<dbReference type="OrthoDB" id="73875at2759"/>
<evidence type="ECO:0000256" key="14">
    <source>
        <dbReference type="SAM" id="SignalP"/>
    </source>
</evidence>
<keyword evidence="6" id="KW-0147">Chitin-binding</keyword>
<feature type="domain" description="LysM" evidence="15">
    <location>
        <begin position="422"/>
        <end position="471"/>
    </location>
</feature>
<dbReference type="Gene3D" id="3.10.50.10">
    <property type="match status" value="1"/>
</dbReference>
<dbReference type="Gene3D" id="3.20.20.80">
    <property type="entry name" value="Glycosidases"/>
    <property type="match status" value="1"/>
</dbReference>
<dbReference type="SMART" id="SM00636">
    <property type="entry name" value="Glyco_18"/>
    <property type="match status" value="1"/>
</dbReference>
<dbReference type="VEuPathDB" id="FungiDB:GGTG_10546"/>
<proteinExistence type="inferred from homology"/>
<dbReference type="PROSITE" id="PS51782">
    <property type="entry name" value="LYSM"/>
    <property type="match status" value="3"/>
</dbReference>
<evidence type="ECO:0000256" key="13">
    <source>
        <dbReference type="RuleBase" id="RU000489"/>
    </source>
</evidence>
<evidence type="ECO:0000256" key="9">
    <source>
        <dbReference type="ARBA" id="ARBA00023026"/>
    </source>
</evidence>
<dbReference type="RefSeq" id="XP_009226684.1">
    <property type="nucleotide sequence ID" value="XM_009228420.1"/>
</dbReference>
<gene>
    <name evidence="18" type="primary">20351004</name>
    <name evidence="17" type="ORF">GGTG_10546</name>
</gene>
<dbReference type="Gene3D" id="3.10.350.10">
    <property type="entry name" value="LysM domain"/>
    <property type="match status" value="3"/>
</dbReference>
<reference evidence="17" key="3">
    <citation type="submission" date="2010-09" db="EMBL/GenBank/DDBJ databases">
        <title>Annotation of Gaeumannomyces graminis var. tritici R3-111a-1.</title>
        <authorList>
            <consortium name="The Broad Institute Genome Sequencing Platform"/>
            <person name="Ma L.-J."/>
            <person name="Dead R."/>
            <person name="Young S.K."/>
            <person name="Zeng Q."/>
            <person name="Gargeya S."/>
            <person name="Fitzgerald M."/>
            <person name="Haas B."/>
            <person name="Abouelleil A."/>
            <person name="Alvarado L."/>
            <person name="Arachchi H.M."/>
            <person name="Berlin A."/>
            <person name="Brown A."/>
            <person name="Chapman S.B."/>
            <person name="Chen Z."/>
            <person name="Dunbar C."/>
            <person name="Freedman E."/>
            <person name="Gearin G."/>
            <person name="Gellesch M."/>
            <person name="Goldberg J."/>
            <person name="Griggs A."/>
            <person name="Gujja S."/>
            <person name="Heiman D."/>
            <person name="Howarth C."/>
            <person name="Larson L."/>
            <person name="Lui A."/>
            <person name="MacDonald P.J.P."/>
            <person name="Mehta T."/>
            <person name="Montmayeur A."/>
            <person name="Murphy C."/>
            <person name="Neiman D."/>
            <person name="Pearson M."/>
            <person name="Priest M."/>
            <person name="Roberts A."/>
            <person name="Saif S."/>
            <person name="Shea T."/>
            <person name="Shenoy N."/>
            <person name="Sisk P."/>
            <person name="Stolte C."/>
            <person name="Sykes S."/>
            <person name="Yandava C."/>
            <person name="Wortman J."/>
            <person name="Nusbaum C."/>
            <person name="Birren B."/>
        </authorList>
    </citation>
    <scope>NUCLEOTIDE SEQUENCE</scope>
    <source>
        <strain evidence="17">R3-111a-1</strain>
    </source>
</reference>
<reference evidence="19" key="1">
    <citation type="submission" date="2010-07" db="EMBL/GenBank/DDBJ databases">
        <title>The genome sequence of Gaeumannomyces graminis var. tritici strain R3-111a-1.</title>
        <authorList>
            <consortium name="The Broad Institute Genome Sequencing Platform"/>
            <person name="Ma L.-J."/>
            <person name="Dead R."/>
            <person name="Young S."/>
            <person name="Zeng Q."/>
            <person name="Koehrsen M."/>
            <person name="Alvarado L."/>
            <person name="Berlin A."/>
            <person name="Chapman S.B."/>
            <person name="Chen Z."/>
            <person name="Freedman E."/>
            <person name="Gellesch M."/>
            <person name="Goldberg J."/>
            <person name="Griggs A."/>
            <person name="Gujja S."/>
            <person name="Heilman E.R."/>
            <person name="Heiman D."/>
            <person name="Hepburn T."/>
            <person name="Howarth C."/>
            <person name="Jen D."/>
            <person name="Larson L."/>
            <person name="Mehta T."/>
            <person name="Neiman D."/>
            <person name="Pearson M."/>
            <person name="Roberts A."/>
            <person name="Saif S."/>
            <person name="Shea T."/>
            <person name="Shenoy N."/>
            <person name="Sisk P."/>
            <person name="Stolte C."/>
            <person name="Sykes S."/>
            <person name="Walk T."/>
            <person name="White J."/>
            <person name="Yandava C."/>
            <person name="Haas B."/>
            <person name="Nusbaum C."/>
            <person name="Birren B."/>
        </authorList>
    </citation>
    <scope>NUCLEOTIDE SEQUENCE [LARGE SCALE GENOMIC DNA]</scope>
    <source>
        <strain evidence="19">R3-111a-1</strain>
    </source>
</reference>
<dbReference type="InterPro" id="IPR036861">
    <property type="entry name" value="Endochitinase-like_sf"/>
</dbReference>
<dbReference type="CDD" id="cd00035">
    <property type="entry name" value="ChtBD1"/>
    <property type="match status" value="1"/>
</dbReference>
<dbReference type="SUPFAM" id="SSF57016">
    <property type="entry name" value="Plant lectins/antimicrobial peptides"/>
    <property type="match status" value="1"/>
</dbReference>
<keyword evidence="19" id="KW-1185">Reference proteome</keyword>
<dbReference type="CDD" id="cd02878">
    <property type="entry name" value="GH18_zymocin_alpha"/>
    <property type="match status" value="1"/>
</dbReference>
<dbReference type="Gene3D" id="3.30.60.10">
    <property type="entry name" value="Endochitinase-like"/>
    <property type="match status" value="1"/>
</dbReference>
<dbReference type="GO" id="GO:0005576">
    <property type="term" value="C:extracellular region"/>
    <property type="evidence" value="ECO:0007669"/>
    <property type="project" value="UniProtKB-SubCell"/>
</dbReference>
<feature type="domain" description="LysM" evidence="15">
    <location>
        <begin position="355"/>
        <end position="403"/>
    </location>
</feature>
<evidence type="ECO:0000259" key="15">
    <source>
        <dbReference type="PROSITE" id="PS51782"/>
    </source>
</evidence>
<reference evidence="18" key="5">
    <citation type="submission" date="2018-04" db="UniProtKB">
        <authorList>
            <consortium name="EnsemblFungi"/>
        </authorList>
    </citation>
    <scope>IDENTIFICATION</scope>
    <source>
        <strain evidence="18">R3-111a-1</strain>
    </source>
</reference>
<comment type="similarity">
    <text evidence="3">Belongs to the glycosyl hydrolase 18 family. Chitinase class V subfamily.</text>
</comment>
<keyword evidence="11 13" id="KW-0326">Glycosidase</keyword>
<dbReference type="InterPro" id="IPR011583">
    <property type="entry name" value="Chitinase_II/V-like_cat"/>
</dbReference>
<dbReference type="EnsemblFungi" id="EJT71287">
    <property type="protein sequence ID" value="EJT71287"/>
    <property type="gene ID" value="GGTG_10546"/>
</dbReference>
<feature type="domain" description="LysM" evidence="15">
    <location>
        <begin position="290"/>
        <end position="335"/>
    </location>
</feature>